<gene>
    <name evidence="8" type="ORF">UFOPK1762_00347</name>
    <name evidence="9" type="ORF">UFOPK1906_00552</name>
    <name evidence="10" type="ORF">UFOPK2624_01169</name>
    <name evidence="11" type="ORF">UFOPK2969_00881</name>
    <name evidence="7" type="ORF">UFOPK3331_01247</name>
    <name evidence="12" type="ORF">UFOPK3785_00447</name>
    <name evidence="13" type="ORF">UFOPK3927_00976</name>
    <name evidence="14" type="ORF">UFOPK4371_00661</name>
</gene>
<protein>
    <submittedName>
        <fullName evidence="13">Unannotated protein</fullName>
    </submittedName>
</protein>
<dbReference type="Pfam" id="PF03706">
    <property type="entry name" value="LPG_synthase_TM"/>
    <property type="match status" value="1"/>
</dbReference>
<evidence type="ECO:0000313" key="12">
    <source>
        <dbReference type="EMBL" id="CAB4944971.1"/>
    </source>
</evidence>
<dbReference type="AlphaFoldDB" id="A0A6J7MXD3"/>
<organism evidence="13">
    <name type="scientific">freshwater metagenome</name>
    <dbReference type="NCBI Taxonomy" id="449393"/>
    <lineage>
        <taxon>unclassified sequences</taxon>
        <taxon>metagenomes</taxon>
        <taxon>ecological metagenomes</taxon>
    </lineage>
</organism>
<dbReference type="EMBL" id="CAEZXY010000053">
    <property type="protein sequence ID" value="CAB4712026.1"/>
    <property type="molecule type" value="Genomic_DNA"/>
</dbReference>
<evidence type="ECO:0000313" key="10">
    <source>
        <dbReference type="EMBL" id="CAB4712026.1"/>
    </source>
</evidence>
<evidence type="ECO:0000313" key="11">
    <source>
        <dbReference type="EMBL" id="CAB4791641.1"/>
    </source>
</evidence>
<feature type="transmembrane region" description="Helical" evidence="6">
    <location>
        <begin position="332"/>
        <end position="354"/>
    </location>
</feature>
<name>A0A6J7MXD3_9ZZZZ</name>
<dbReference type="GO" id="GO:0005886">
    <property type="term" value="C:plasma membrane"/>
    <property type="evidence" value="ECO:0007669"/>
    <property type="project" value="UniProtKB-SubCell"/>
</dbReference>
<dbReference type="EMBL" id="CAEZTY010000007">
    <property type="protein sequence ID" value="CAB4578112.1"/>
    <property type="molecule type" value="Genomic_DNA"/>
</dbReference>
<evidence type="ECO:0000313" key="13">
    <source>
        <dbReference type="EMBL" id="CAB4985477.1"/>
    </source>
</evidence>
<feature type="transmembrane region" description="Helical" evidence="6">
    <location>
        <begin position="50"/>
        <end position="68"/>
    </location>
</feature>
<dbReference type="EMBL" id="CAFBRD010000025">
    <property type="protein sequence ID" value="CAB5076114.1"/>
    <property type="molecule type" value="Genomic_DNA"/>
</dbReference>
<evidence type="ECO:0000313" key="14">
    <source>
        <dbReference type="EMBL" id="CAB5076114.1"/>
    </source>
</evidence>
<dbReference type="InterPro" id="IPR022791">
    <property type="entry name" value="L-PG_synthase/AglD"/>
</dbReference>
<sequence length="364" mass="39299">MSDPHRPTNFGPREGNGDEPRLAEIASVSVEGLIDAVETAGTGRERRYRWALPLRIAVSLLMLGVLWWKFPEIDWGDLIPSWSRDTILWLLAATAMTFFGIALSAIRWQAVLRALGLRERLRMLVPLYFAGQFVSNVLPTTIGGDVLRVSRLSKMNGEPETTFASVALERLTGWLVLPLITLFGLAINPGLRQLGRATLLALAVALVTLVALIIVLLAANHPRLGGRFASTEGWRRFVNSIHRSITELRRQPIAALSILTAGLVYQIALCLTALMVAAALGFSWLGLTALLAFYPAVLILQVLPIGIAGLGVRESAFVLFLVPLGVPAEKAVALGLVLYVINVVASLAGAPVFAMGGRRSSMAV</sequence>
<feature type="transmembrane region" description="Helical" evidence="6">
    <location>
        <begin position="88"/>
        <end position="106"/>
    </location>
</feature>
<evidence type="ECO:0000256" key="5">
    <source>
        <dbReference type="ARBA" id="ARBA00023136"/>
    </source>
</evidence>
<feature type="transmembrane region" description="Helical" evidence="6">
    <location>
        <begin position="127"/>
        <end position="147"/>
    </location>
</feature>
<dbReference type="PANTHER" id="PTHR40277">
    <property type="entry name" value="BLL5419 PROTEIN"/>
    <property type="match status" value="1"/>
</dbReference>
<evidence type="ECO:0000313" key="7">
    <source>
        <dbReference type="EMBL" id="CAB4343578.1"/>
    </source>
</evidence>
<proteinExistence type="predicted"/>
<comment type="subcellular location">
    <subcellularLocation>
        <location evidence="1">Cell membrane</location>
        <topology evidence="1">Multi-pass membrane protein</topology>
    </subcellularLocation>
</comment>
<dbReference type="EMBL" id="CAFBNJ010000015">
    <property type="protein sequence ID" value="CAB4944971.1"/>
    <property type="molecule type" value="Genomic_DNA"/>
</dbReference>
<keyword evidence="2" id="KW-1003">Cell membrane</keyword>
<evidence type="ECO:0000256" key="1">
    <source>
        <dbReference type="ARBA" id="ARBA00004651"/>
    </source>
</evidence>
<feature type="transmembrane region" description="Helical" evidence="6">
    <location>
        <begin position="289"/>
        <end position="312"/>
    </location>
</feature>
<feature type="transmembrane region" description="Helical" evidence="6">
    <location>
        <begin position="199"/>
        <end position="219"/>
    </location>
</feature>
<keyword evidence="4 6" id="KW-1133">Transmembrane helix</keyword>
<feature type="transmembrane region" description="Helical" evidence="6">
    <location>
        <begin position="167"/>
        <end position="187"/>
    </location>
</feature>
<reference evidence="13" key="1">
    <citation type="submission" date="2020-05" db="EMBL/GenBank/DDBJ databases">
        <authorList>
            <person name="Chiriac C."/>
            <person name="Salcher M."/>
            <person name="Ghai R."/>
            <person name="Kavagutti S V."/>
        </authorList>
    </citation>
    <scope>NUCLEOTIDE SEQUENCE</scope>
</reference>
<dbReference type="EMBL" id="CAFAAD010000056">
    <property type="protein sequence ID" value="CAB4791641.1"/>
    <property type="molecule type" value="Genomic_DNA"/>
</dbReference>
<dbReference type="EMBL" id="CAESAL010000045">
    <property type="protein sequence ID" value="CAB4343578.1"/>
    <property type="molecule type" value="Genomic_DNA"/>
</dbReference>
<dbReference type="PANTHER" id="PTHR40277:SF1">
    <property type="entry name" value="BLL5419 PROTEIN"/>
    <property type="match status" value="1"/>
</dbReference>
<dbReference type="NCBIfam" id="TIGR00374">
    <property type="entry name" value="flippase-like domain"/>
    <property type="match status" value="1"/>
</dbReference>
<feature type="transmembrane region" description="Helical" evidence="6">
    <location>
        <begin position="253"/>
        <end position="282"/>
    </location>
</feature>
<evidence type="ECO:0000256" key="4">
    <source>
        <dbReference type="ARBA" id="ARBA00022989"/>
    </source>
</evidence>
<dbReference type="EMBL" id="CAEZVC010000022">
    <property type="protein sequence ID" value="CAB4618413.1"/>
    <property type="molecule type" value="Genomic_DNA"/>
</dbReference>
<keyword evidence="5 6" id="KW-0472">Membrane</keyword>
<evidence type="ECO:0000313" key="9">
    <source>
        <dbReference type="EMBL" id="CAB4618413.1"/>
    </source>
</evidence>
<keyword evidence="3 6" id="KW-0812">Transmembrane</keyword>
<evidence type="ECO:0000313" key="8">
    <source>
        <dbReference type="EMBL" id="CAB4578112.1"/>
    </source>
</evidence>
<evidence type="ECO:0000256" key="3">
    <source>
        <dbReference type="ARBA" id="ARBA00022692"/>
    </source>
</evidence>
<accession>A0A6J7MXD3</accession>
<evidence type="ECO:0000256" key="2">
    <source>
        <dbReference type="ARBA" id="ARBA00022475"/>
    </source>
</evidence>
<dbReference type="EMBL" id="CAFBOK010000103">
    <property type="protein sequence ID" value="CAB4985477.1"/>
    <property type="molecule type" value="Genomic_DNA"/>
</dbReference>
<evidence type="ECO:0000256" key="6">
    <source>
        <dbReference type="SAM" id="Phobius"/>
    </source>
</evidence>